<evidence type="ECO:0000259" key="4">
    <source>
        <dbReference type="Pfam" id="PF13193"/>
    </source>
</evidence>
<dbReference type="AlphaFoldDB" id="A0A2P8I4Z9"/>
<proteinExistence type="inferred from homology"/>
<dbReference type="Proteomes" id="UP000241118">
    <property type="component" value="Unassembled WGS sequence"/>
</dbReference>
<comment type="similarity">
    <text evidence="1">Belongs to the ATP-dependent AMP-binding enzyme family.</text>
</comment>
<feature type="domain" description="AMP-binding enzyme C-terminal" evidence="4">
    <location>
        <begin position="436"/>
        <end position="511"/>
    </location>
</feature>
<feature type="domain" description="AMP-dependent synthetase/ligase" evidence="3">
    <location>
        <begin position="43"/>
        <end position="388"/>
    </location>
</feature>
<sequence>MSHLPHCVRVLHRAGMVQAHRPDRALRSLVDVRAWGPLLGSVRRAVRERPGATAVIDETGPCDYADLHGRSMALARALHAAGIGAEHVVAVLCRNHRGPVEAMLACARIGARVLLLNTGFAGPQLADVVRRERAVALVHDDEFEPVLAEVAPAVARFATSGFDELIGSAPDHEPPRPARPGGVVLLTSGTTGTPKGAHREVRSAFAAVDFLDRVPLRSGEVTVIAAPVFHGIGFAHLVLAMGLGSAVILTRGFDASRTIALAARHRATALMLVPTMLRRILDLGPLELESHDLSALRVVLSSGADLPAPLAAEATRRFGDVVHDLYGSTEVAVATVATPDDLREAPGTVGRPPRTCRVRVYDEHGRRITEPGAVGRVFVGSALRFSGYSGGGGKEIIDGLVSTGDLGHFDRRGRLFVDGREDDMIVSGGENVYPAEVENLLATHYQVRESAVVGVPDEEFGQRLRAFVVPVPGARVDPEGLKLFVRDRLARHKVPREVVLTTALPRNETGKVLRRRLR</sequence>
<dbReference type="RefSeq" id="WP_342751505.1">
    <property type="nucleotide sequence ID" value="NZ_PYAX01000009.1"/>
</dbReference>
<evidence type="ECO:0000259" key="3">
    <source>
        <dbReference type="Pfam" id="PF00501"/>
    </source>
</evidence>
<dbReference type="PANTHER" id="PTHR43767">
    <property type="entry name" value="LONG-CHAIN-FATTY-ACID--COA LIGASE"/>
    <property type="match status" value="1"/>
</dbReference>
<evidence type="ECO:0000313" key="6">
    <source>
        <dbReference type="Proteomes" id="UP000241118"/>
    </source>
</evidence>
<dbReference type="PANTHER" id="PTHR43767:SF1">
    <property type="entry name" value="NONRIBOSOMAL PEPTIDE SYNTHASE PES1 (EUROFUNG)-RELATED"/>
    <property type="match status" value="1"/>
</dbReference>
<dbReference type="GO" id="GO:0016878">
    <property type="term" value="F:acid-thiol ligase activity"/>
    <property type="evidence" value="ECO:0007669"/>
    <property type="project" value="UniProtKB-ARBA"/>
</dbReference>
<accession>A0A2P8I4Z9</accession>
<dbReference type="InterPro" id="IPR000873">
    <property type="entry name" value="AMP-dep_synth/lig_dom"/>
</dbReference>
<gene>
    <name evidence="5" type="ORF">B0I31_109331</name>
</gene>
<dbReference type="FunFam" id="3.30.300.30:FF:000008">
    <property type="entry name" value="2,3-dihydroxybenzoate-AMP ligase"/>
    <property type="match status" value="1"/>
</dbReference>
<reference evidence="5 6" key="1">
    <citation type="submission" date="2018-03" db="EMBL/GenBank/DDBJ databases">
        <title>Genomic Encyclopedia of Type Strains, Phase III (KMG-III): the genomes of soil and plant-associated and newly described type strains.</title>
        <authorList>
            <person name="Whitman W."/>
        </authorList>
    </citation>
    <scope>NUCLEOTIDE SEQUENCE [LARGE SCALE GENOMIC DNA]</scope>
    <source>
        <strain evidence="5 6">CGMCC 4.7097</strain>
    </source>
</reference>
<comment type="caution">
    <text evidence="5">The sequence shown here is derived from an EMBL/GenBank/DDBJ whole genome shotgun (WGS) entry which is preliminary data.</text>
</comment>
<evidence type="ECO:0000256" key="1">
    <source>
        <dbReference type="ARBA" id="ARBA00006432"/>
    </source>
</evidence>
<dbReference type="SUPFAM" id="SSF56801">
    <property type="entry name" value="Acetyl-CoA synthetase-like"/>
    <property type="match status" value="1"/>
</dbReference>
<dbReference type="InterPro" id="IPR020845">
    <property type="entry name" value="AMP-binding_CS"/>
</dbReference>
<name>A0A2P8I4Z9_SACCR</name>
<dbReference type="Gene3D" id="3.40.50.12780">
    <property type="entry name" value="N-terminal domain of ligase-like"/>
    <property type="match status" value="1"/>
</dbReference>
<dbReference type="Gene3D" id="3.30.300.30">
    <property type="match status" value="1"/>
</dbReference>
<dbReference type="InterPro" id="IPR045851">
    <property type="entry name" value="AMP-bd_C_sf"/>
</dbReference>
<keyword evidence="6" id="KW-1185">Reference proteome</keyword>
<dbReference type="Pfam" id="PF00501">
    <property type="entry name" value="AMP-binding"/>
    <property type="match status" value="1"/>
</dbReference>
<dbReference type="InterPro" id="IPR025110">
    <property type="entry name" value="AMP-bd_C"/>
</dbReference>
<protein>
    <submittedName>
        <fullName evidence="5">Fatty-acyl-CoA synthase</fullName>
    </submittedName>
</protein>
<dbReference type="EMBL" id="PYAX01000009">
    <property type="protein sequence ID" value="PSL53541.1"/>
    <property type="molecule type" value="Genomic_DNA"/>
</dbReference>
<keyword evidence="2" id="KW-0436">Ligase</keyword>
<evidence type="ECO:0000313" key="5">
    <source>
        <dbReference type="EMBL" id="PSL53541.1"/>
    </source>
</evidence>
<dbReference type="Pfam" id="PF13193">
    <property type="entry name" value="AMP-binding_C"/>
    <property type="match status" value="1"/>
</dbReference>
<dbReference type="InterPro" id="IPR042099">
    <property type="entry name" value="ANL_N_sf"/>
</dbReference>
<dbReference type="InterPro" id="IPR050237">
    <property type="entry name" value="ATP-dep_AMP-bd_enzyme"/>
</dbReference>
<evidence type="ECO:0000256" key="2">
    <source>
        <dbReference type="ARBA" id="ARBA00022598"/>
    </source>
</evidence>
<organism evidence="5 6">
    <name type="scientific">Saccharothrix carnea</name>
    <dbReference type="NCBI Taxonomy" id="1280637"/>
    <lineage>
        <taxon>Bacteria</taxon>
        <taxon>Bacillati</taxon>
        <taxon>Actinomycetota</taxon>
        <taxon>Actinomycetes</taxon>
        <taxon>Pseudonocardiales</taxon>
        <taxon>Pseudonocardiaceae</taxon>
        <taxon>Saccharothrix</taxon>
    </lineage>
</organism>
<dbReference type="PROSITE" id="PS00455">
    <property type="entry name" value="AMP_BINDING"/>
    <property type="match status" value="1"/>
</dbReference>